<dbReference type="Proteomes" id="UP000009138">
    <property type="component" value="Unassembled WGS sequence"/>
</dbReference>
<accession>I1BI02</accession>
<evidence type="ECO:0000256" key="1">
    <source>
        <dbReference type="SAM" id="Phobius"/>
    </source>
</evidence>
<dbReference type="AlphaFoldDB" id="I1BI02"/>
<keyword evidence="3" id="KW-1185">Reference proteome</keyword>
<dbReference type="GeneID" id="93607508"/>
<name>I1BI02_RHIO9</name>
<keyword evidence="1" id="KW-1133">Transmembrane helix</keyword>
<keyword evidence="1" id="KW-0472">Membrane</keyword>
<dbReference type="InParanoid" id="I1BI02"/>
<sequence>MEKSYEIQDFEKIGFLVSESSTTELAILIYLFIPSLFVAFGVDITGSIDTIFCSSFQEQIVTLAFSETA</sequence>
<evidence type="ECO:0000313" key="3">
    <source>
        <dbReference type="Proteomes" id="UP000009138"/>
    </source>
</evidence>
<dbReference type="EMBL" id="CH476732">
    <property type="protein sequence ID" value="EIE75832.1"/>
    <property type="molecule type" value="Genomic_DNA"/>
</dbReference>
<organism evidence="2 3">
    <name type="scientific">Rhizopus delemar (strain RA 99-880 / ATCC MYA-4621 / FGSC 9543 / NRRL 43880)</name>
    <name type="common">Mucormycosis agent</name>
    <name type="synonym">Rhizopus arrhizus var. delemar</name>
    <dbReference type="NCBI Taxonomy" id="246409"/>
    <lineage>
        <taxon>Eukaryota</taxon>
        <taxon>Fungi</taxon>
        <taxon>Fungi incertae sedis</taxon>
        <taxon>Mucoromycota</taxon>
        <taxon>Mucoromycotina</taxon>
        <taxon>Mucoromycetes</taxon>
        <taxon>Mucorales</taxon>
        <taxon>Mucorineae</taxon>
        <taxon>Rhizopodaceae</taxon>
        <taxon>Rhizopus</taxon>
    </lineage>
</organism>
<evidence type="ECO:0000313" key="2">
    <source>
        <dbReference type="EMBL" id="EIE75832.1"/>
    </source>
</evidence>
<dbReference type="VEuPathDB" id="FungiDB:RO3G_00536"/>
<keyword evidence="1" id="KW-0812">Transmembrane</keyword>
<proteinExistence type="predicted"/>
<gene>
    <name evidence="2" type="ORF">RO3G_00536</name>
</gene>
<protein>
    <submittedName>
        <fullName evidence="2">Uncharacterized protein</fullName>
    </submittedName>
</protein>
<dbReference type="RefSeq" id="XP_067511228.1">
    <property type="nucleotide sequence ID" value="XM_067655127.1"/>
</dbReference>
<reference evidence="2 3" key="1">
    <citation type="journal article" date="2009" name="PLoS Genet.">
        <title>Genomic analysis of the basal lineage fungus Rhizopus oryzae reveals a whole-genome duplication.</title>
        <authorList>
            <person name="Ma L.-J."/>
            <person name="Ibrahim A.S."/>
            <person name="Skory C."/>
            <person name="Grabherr M.G."/>
            <person name="Burger G."/>
            <person name="Butler M."/>
            <person name="Elias M."/>
            <person name="Idnurm A."/>
            <person name="Lang B.F."/>
            <person name="Sone T."/>
            <person name="Abe A."/>
            <person name="Calvo S.E."/>
            <person name="Corrochano L.M."/>
            <person name="Engels R."/>
            <person name="Fu J."/>
            <person name="Hansberg W."/>
            <person name="Kim J.-M."/>
            <person name="Kodira C.D."/>
            <person name="Koehrsen M.J."/>
            <person name="Liu B."/>
            <person name="Miranda-Saavedra D."/>
            <person name="O'Leary S."/>
            <person name="Ortiz-Castellanos L."/>
            <person name="Poulter R."/>
            <person name="Rodriguez-Romero J."/>
            <person name="Ruiz-Herrera J."/>
            <person name="Shen Y.-Q."/>
            <person name="Zeng Q."/>
            <person name="Galagan J."/>
            <person name="Birren B.W."/>
            <person name="Cuomo C.A."/>
            <person name="Wickes B.L."/>
        </authorList>
    </citation>
    <scope>NUCLEOTIDE SEQUENCE [LARGE SCALE GENOMIC DNA]</scope>
    <source>
        <strain evidence="3">RA 99-880 / ATCC MYA-4621 / FGSC 9543 / NRRL 43880</strain>
    </source>
</reference>
<feature type="transmembrane region" description="Helical" evidence="1">
    <location>
        <begin position="25"/>
        <end position="42"/>
    </location>
</feature>